<proteinExistence type="predicted"/>
<dbReference type="PANTHER" id="PTHR46233">
    <property type="entry name" value="HYDROXYACYLGLUTATHIONE HYDROLASE GLOC"/>
    <property type="match status" value="1"/>
</dbReference>
<dbReference type="SUPFAM" id="SSF56281">
    <property type="entry name" value="Metallo-hydrolase/oxidoreductase"/>
    <property type="match status" value="1"/>
</dbReference>
<organism evidence="2 3">
    <name type="scientific">Hamadaea flava</name>
    <dbReference type="NCBI Taxonomy" id="1742688"/>
    <lineage>
        <taxon>Bacteria</taxon>
        <taxon>Bacillati</taxon>
        <taxon>Actinomycetota</taxon>
        <taxon>Actinomycetes</taxon>
        <taxon>Micromonosporales</taxon>
        <taxon>Micromonosporaceae</taxon>
        <taxon>Hamadaea</taxon>
    </lineage>
</organism>
<dbReference type="RefSeq" id="WP_253761728.1">
    <property type="nucleotide sequence ID" value="NZ_JAMZDZ010000001.1"/>
</dbReference>
<evidence type="ECO:0000259" key="1">
    <source>
        <dbReference type="SMART" id="SM00849"/>
    </source>
</evidence>
<dbReference type="InterPro" id="IPR051453">
    <property type="entry name" value="MBL_Glyoxalase_II"/>
</dbReference>
<evidence type="ECO:0000313" key="2">
    <source>
        <dbReference type="EMBL" id="MFC4134085.1"/>
    </source>
</evidence>
<feature type="domain" description="Metallo-beta-lactamase" evidence="1">
    <location>
        <begin position="15"/>
        <end position="177"/>
    </location>
</feature>
<dbReference type="InterPro" id="IPR001279">
    <property type="entry name" value="Metallo-B-lactamas"/>
</dbReference>
<dbReference type="SMART" id="SM00849">
    <property type="entry name" value="Lactamase_B"/>
    <property type="match status" value="1"/>
</dbReference>
<keyword evidence="3" id="KW-1185">Reference proteome</keyword>
<name>A0ABV8LSQ5_9ACTN</name>
<accession>A0ABV8LSQ5</accession>
<dbReference type="PANTHER" id="PTHR46233:SF1">
    <property type="entry name" value="CONSERVED PROTEIN"/>
    <property type="match status" value="1"/>
</dbReference>
<gene>
    <name evidence="2" type="ORF">ACFOZ4_26030</name>
</gene>
<dbReference type="Pfam" id="PF00753">
    <property type="entry name" value="Lactamase_B"/>
    <property type="match status" value="1"/>
</dbReference>
<protein>
    <submittedName>
        <fullName evidence="2">MBL fold metallo-hydrolase</fullName>
    </submittedName>
</protein>
<comment type="caution">
    <text evidence="2">The sequence shown here is derived from an EMBL/GenBank/DDBJ whole genome shotgun (WGS) entry which is preliminary data.</text>
</comment>
<dbReference type="EMBL" id="JBHSAY010000015">
    <property type="protein sequence ID" value="MFC4134085.1"/>
    <property type="molecule type" value="Genomic_DNA"/>
</dbReference>
<dbReference type="InterPro" id="IPR036866">
    <property type="entry name" value="RibonucZ/Hydroxyglut_hydro"/>
</dbReference>
<dbReference type="CDD" id="cd06262">
    <property type="entry name" value="metallo-hydrolase-like_MBL-fold"/>
    <property type="match status" value="1"/>
</dbReference>
<reference evidence="3" key="1">
    <citation type="journal article" date="2019" name="Int. J. Syst. Evol. Microbiol.">
        <title>The Global Catalogue of Microorganisms (GCM) 10K type strain sequencing project: providing services to taxonomists for standard genome sequencing and annotation.</title>
        <authorList>
            <consortium name="The Broad Institute Genomics Platform"/>
            <consortium name="The Broad Institute Genome Sequencing Center for Infectious Disease"/>
            <person name="Wu L."/>
            <person name="Ma J."/>
        </authorList>
    </citation>
    <scope>NUCLEOTIDE SEQUENCE [LARGE SCALE GENOMIC DNA]</scope>
    <source>
        <strain evidence="3">CGMCC 4.7289</strain>
    </source>
</reference>
<dbReference type="Proteomes" id="UP001595816">
    <property type="component" value="Unassembled WGS sequence"/>
</dbReference>
<dbReference type="Gene3D" id="3.60.15.10">
    <property type="entry name" value="Ribonuclease Z/Hydroxyacylglutathione hydrolase-like"/>
    <property type="match status" value="1"/>
</dbReference>
<evidence type="ECO:0000313" key="3">
    <source>
        <dbReference type="Proteomes" id="UP001595816"/>
    </source>
</evidence>
<sequence>MAALRVRSRSVGPADNIAYLLTCESTGEQLLIDAADEPTRLFDLVGDGGLATIVTTHRHADHWRALAALATRTGARLLAHPLDAAALPVPTDSVHDGDVITVGAVDLEVIHLVGHTPGSIALLYRGDPPQIFTGDSLFPGGVGNTWGDSAAFATLIDDVTTKIFDRLPDETVVWPGHGKPTTLGAERSSLPEWRARGW</sequence>